<evidence type="ECO:0000313" key="5">
    <source>
        <dbReference type="EMBL" id="OHT13728.1"/>
    </source>
</evidence>
<reference evidence="5" key="1">
    <citation type="submission" date="2016-10" db="EMBL/GenBank/DDBJ databases">
        <authorList>
            <person name="Benchimol M."/>
            <person name="Almeida L.G."/>
            <person name="Vasconcelos A.T."/>
            <person name="Perreira-Neves A."/>
            <person name="Rosa I.A."/>
            <person name="Tasca T."/>
            <person name="Bogo M.R."/>
            <person name="de Souza W."/>
        </authorList>
    </citation>
    <scope>NUCLEOTIDE SEQUENCE [LARGE SCALE GENOMIC DNA]</scope>
    <source>
        <strain evidence="5">K</strain>
    </source>
</reference>
<protein>
    <recommendedName>
        <fullName evidence="4">DUF4200 domain-containing protein</fullName>
    </recommendedName>
</protein>
<dbReference type="OrthoDB" id="10630751at2759"/>
<feature type="coiled-coil region" evidence="2">
    <location>
        <begin position="126"/>
        <end position="160"/>
    </location>
</feature>
<dbReference type="InterPro" id="IPR051147">
    <property type="entry name" value="CFAP_domain-containing"/>
</dbReference>
<dbReference type="GeneID" id="94833449"/>
<comment type="caution">
    <text evidence="5">The sequence shown here is derived from an EMBL/GenBank/DDBJ whole genome shotgun (WGS) entry which is preliminary data.</text>
</comment>
<dbReference type="GO" id="GO:0005856">
    <property type="term" value="C:cytoskeleton"/>
    <property type="evidence" value="ECO:0007669"/>
    <property type="project" value="UniProtKB-ARBA"/>
</dbReference>
<feature type="region of interest" description="Disordered" evidence="3">
    <location>
        <begin position="302"/>
        <end position="334"/>
    </location>
</feature>
<name>A0A1J4KS66_9EUKA</name>
<dbReference type="EMBL" id="MLAK01000485">
    <property type="protein sequence ID" value="OHT13728.1"/>
    <property type="molecule type" value="Genomic_DNA"/>
</dbReference>
<evidence type="ECO:0000313" key="6">
    <source>
        <dbReference type="Proteomes" id="UP000179807"/>
    </source>
</evidence>
<dbReference type="Pfam" id="PF13863">
    <property type="entry name" value="DUF4200"/>
    <property type="match status" value="1"/>
</dbReference>
<dbReference type="Proteomes" id="UP000179807">
    <property type="component" value="Unassembled WGS sequence"/>
</dbReference>
<dbReference type="PANTHER" id="PTHR21683:SF3">
    <property type="entry name" value="CILIA AND FLAGELLA ASSOCIATED PROTEIN 100"/>
    <property type="match status" value="1"/>
</dbReference>
<evidence type="ECO:0000256" key="2">
    <source>
        <dbReference type="SAM" id="Coils"/>
    </source>
</evidence>
<proteinExistence type="predicted"/>
<accession>A0A1J4KS66</accession>
<sequence>MSGKPKEISWKAQKRIDPIVKNPLKEPNPFALPTSTDIYQQRDDAEDIKKKKFKKKQNMTIMQRALPEQPVSSRRTMRKNYEKKINMDLYRDDDEVKPVGELRQRQQHTNQLIQEQRELFLSNLLISRHKQEIERLQNQKETKENKLNSIENDFREQQNIMKTSSNQNENTRNRYRKRYEEQLKRRIEVGNQVKKKKQQISAMETEITKLEETLSTYQGYDILLQDIARTNGERPKTTEEFLNFFDKLENEDLFIVQHVDSMRAKTEETEAEIDITISKIEENLKEIDLQIESLLSDMVNEQESNQVAGSPNEKTGGISNNFQNNISNKNKSRNDQLDIKGKHLQKQIGDIFRQCFKSNDPDQNSIIFGQNSLSMLSLIETQIESMTRVIKQVDPLFIAKKLKLFNEKKRKEQREANQRKKELEQKRKIDQMKERATKPVKRKDGRPLVNKVMIMKITKKDPEERQRELMEKARIEELLYGNIFD</sequence>
<feature type="compositionally biased region" description="Low complexity" evidence="3">
    <location>
        <begin position="318"/>
        <end position="329"/>
    </location>
</feature>
<dbReference type="VEuPathDB" id="TrichDB:TRFO_16051"/>
<feature type="coiled-coil region" evidence="2">
    <location>
        <begin position="402"/>
        <end position="433"/>
    </location>
</feature>
<dbReference type="RefSeq" id="XP_068366864.1">
    <property type="nucleotide sequence ID" value="XM_068498745.1"/>
</dbReference>
<evidence type="ECO:0000256" key="1">
    <source>
        <dbReference type="ARBA" id="ARBA00023054"/>
    </source>
</evidence>
<feature type="compositionally biased region" description="Polar residues" evidence="3">
    <location>
        <begin position="302"/>
        <end position="313"/>
    </location>
</feature>
<dbReference type="PANTHER" id="PTHR21683">
    <property type="entry name" value="COILED-COIL DOMAIN-CONTAINING PROTEIN 42 LIKE-2-LIKE-RELATED"/>
    <property type="match status" value="1"/>
</dbReference>
<feature type="domain" description="DUF4200" evidence="4">
    <location>
        <begin position="112"/>
        <end position="227"/>
    </location>
</feature>
<gene>
    <name evidence="5" type="ORF">TRFO_16051</name>
</gene>
<organism evidence="5 6">
    <name type="scientific">Tritrichomonas foetus</name>
    <dbReference type="NCBI Taxonomy" id="1144522"/>
    <lineage>
        <taxon>Eukaryota</taxon>
        <taxon>Metamonada</taxon>
        <taxon>Parabasalia</taxon>
        <taxon>Tritrichomonadida</taxon>
        <taxon>Tritrichomonadidae</taxon>
        <taxon>Tritrichomonas</taxon>
    </lineage>
</organism>
<evidence type="ECO:0000256" key="3">
    <source>
        <dbReference type="SAM" id="MobiDB-lite"/>
    </source>
</evidence>
<dbReference type="AlphaFoldDB" id="A0A1J4KS66"/>
<keyword evidence="6" id="KW-1185">Reference proteome</keyword>
<keyword evidence="1 2" id="KW-0175">Coiled coil</keyword>
<evidence type="ECO:0000259" key="4">
    <source>
        <dbReference type="Pfam" id="PF13863"/>
    </source>
</evidence>
<dbReference type="InterPro" id="IPR025252">
    <property type="entry name" value="DUF4200"/>
</dbReference>